<sequence length="1080" mass="123032">MSRMIVRSLGVGRCLDWKVLNSRGASGGVLVFWDKRVLQLLEAEVGNFSVSCRFKNCEDGFCWLFSGVYGPSLMKEREDFWAELGAVRGLWSDPWCVAGDFNVVRFPVESSRGGRLSASMRRFSEIMEDLMLRDLPLQGGSFTWKGGLNNQSHSRLDRFLISNEWEDHFSGSVQYVLPKPTSDHFPILLDGGGVRSGPMPFRFENMWLKEEGFKEKMQGWWVGLNCSGSASYVLVSKLKALKSLLRDWNKLEFGKVEVNKALALSQVDFWDKMELSRTLSVQEVDAKRGAKEDFKKWALMEEISWRQKSREVWLSEGDRNTKFFHKMANAHRRGNMLSRVKINGVWLTKENERLEAVDAASLEEPFSEQEVMEALKGFCGDKAPGPDGFSMAFWQSSWEFVKEEVLGFFREFHNHGRFVKSLNATFIVLIPKKGGAEDLRDVRPISLVGGLYKWLAKVLANRLKRVVGKVVSKAQNAFVQGRQILDAVLVANEVLDSVLKNKEEAVMCKLDIEKAYDHVECFSVLVNGSSSGFFQSSRGLRQGDPLSPYLFVLVMEAFSSLLRKAVAGGFVSACKARSRGAMSGLRINLDKSELIPVGCVNNVEELAAAIGCKVGSLPTSYLGLPLGAQYRSRAVWDGVEERMRKKLARWKSQYISKGGRITLIRSTLANMPIYFMSMLSMPRKVRLRLERIQREFLWGGGALERKIHLVKWELVCLEKDNGGLGVKSLSILNKALLCKWSWRFAMEREAFWNQVIRGKYGEEQGGWSSKEARGETHGVGLWKTLRKEWEVVKSRLVFVVGNGKRIKFWKDIWCGDEPLCVSFPSLFALAVSKDAWVKDVWRCNEGGGSWSPLFSRPFNDWELEEVCSFFVALNRKQIQQGVDDRVIWRETKCGMFSVKSLYKSLVSGHPISFPSSAIWKVTVQPKVSFFGWVATWGKALTLDQLQRRGWALANRCYLCQKHEESIDHILLHCEKVRTLWVLLYSMFGVQWVLPATVKETLSGWNGSFVGKKRKGVWKASPLCLFWTVWKTRNKVAFEEKELSIQRLKASFVYFLWLETKRSIKDGPSTLVDFVGWVASR</sequence>
<feature type="domain" description="Endonuclease/exonuclease/phosphatase" evidence="2">
    <location>
        <begin position="69"/>
        <end position="184"/>
    </location>
</feature>
<gene>
    <name evidence="4" type="primary">VvCHDp000001_902</name>
    <name evidence="4" type="ORF">CK203_055304</name>
</gene>
<evidence type="ECO:0000259" key="3">
    <source>
        <dbReference type="Pfam" id="PF13966"/>
    </source>
</evidence>
<comment type="caution">
    <text evidence="4">The sequence shown here is derived from an EMBL/GenBank/DDBJ whole genome shotgun (WGS) entry which is preliminary data.</text>
</comment>
<dbReference type="Pfam" id="PF13966">
    <property type="entry name" value="zf-RVT"/>
    <property type="match status" value="1"/>
</dbReference>
<dbReference type="Pfam" id="PF03372">
    <property type="entry name" value="Exo_endo_phos"/>
    <property type="match status" value="1"/>
</dbReference>
<accession>A0A438GUZ1</accession>
<feature type="domain" description="Reverse transcriptase" evidence="1">
    <location>
        <begin position="430"/>
        <end position="565"/>
    </location>
</feature>
<organism evidence="4 5">
    <name type="scientific">Vitis vinifera</name>
    <name type="common">Grape</name>
    <dbReference type="NCBI Taxonomy" id="29760"/>
    <lineage>
        <taxon>Eukaryota</taxon>
        <taxon>Viridiplantae</taxon>
        <taxon>Streptophyta</taxon>
        <taxon>Embryophyta</taxon>
        <taxon>Tracheophyta</taxon>
        <taxon>Spermatophyta</taxon>
        <taxon>Magnoliopsida</taxon>
        <taxon>eudicotyledons</taxon>
        <taxon>Gunneridae</taxon>
        <taxon>Pentapetalae</taxon>
        <taxon>rosids</taxon>
        <taxon>Vitales</taxon>
        <taxon>Vitaceae</taxon>
        <taxon>Viteae</taxon>
        <taxon>Vitis</taxon>
    </lineage>
</organism>
<dbReference type="AlphaFoldDB" id="A0A438GUZ1"/>
<dbReference type="InterPro" id="IPR000477">
    <property type="entry name" value="RT_dom"/>
</dbReference>
<dbReference type="Gene3D" id="3.60.10.10">
    <property type="entry name" value="Endonuclease/exonuclease/phosphatase"/>
    <property type="match status" value="1"/>
</dbReference>
<dbReference type="Pfam" id="PF00078">
    <property type="entry name" value="RVT_1"/>
    <property type="match status" value="1"/>
</dbReference>
<dbReference type="SUPFAM" id="SSF56672">
    <property type="entry name" value="DNA/RNA polymerases"/>
    <property type="match status" value="1"/>
</dbReference>
<dbReference type="Proteomes" id="UP000288805">
    <property type="component" value="Unassembled WGS sequence"/>
</dbReference>
<reference evidence="4 5" key="1">
    <citation type="journal article" date="2018" name="PLoS Genet.">
        <title>Population sequencing reveals clonal diversity and ancestral inbreeding in the grapevine cultivar Chardonnay.</title>
        <authorList>
            <person name="Roach M.J."/>
            <person name="Johnson D.L."/>
            <person name="Bohlmann J."/>
            <person name="van Vuuren H.J."/>
            <person name="Jones S.J."/>
            <person name="Pretorius I.S."/>
            <person name="Schmidt S.A."/>
            <person name="Borneman A.R."/>
        </authorList>
    </citation>
    <scope>NUCLEOTIDE SEQUENCE [LARGE SCALE GENOMIC DNA]</scope>
    <source>
        <strain evidence="5">cv. Chardonnay</strain>
        <tissue evidence="4">Leaf</tissue>
    </source>
</reference>
<evidence type="ECO:0000313" key="5">
    <source>
        <dbReference type="Proteomes" id="UP000288805"/>
    </source>
</evidence>
<dbReference type="GO" id="GO:0003824">
    <property type="term" value="F:catalytic activity"/>
    <property type="evidence" value="ECO:0007669"/>
    <property type="project" value="InterPro"/>
</dbReference>
<dbReference type="InterPro" id="IPR043502">
    <property type="entry name" value="DNA/RNA_pol_sf"/>
</dbReference>
<proteinExistence type="predicted"/>
<dbReference type="InterPro" id="IPR005135">
    <property type="entry name" value="Endo/exonuclease/phosphatase"/>
</dbReference>
<evidence type="ECO:0000259" key="2">
    <source>
        <dbReference type="Pfam" id="PF03372"/>
    </source>
</evidence>
<dbReference type="EMBL" id="QGNW01000336">
    <property type="protein sequence ID" value="RVW76026.1"/>
    <property type="molecule type" value="Genomic_DNA"/>
</dbReference>
<dbReference type="PANTHER" id="PTHR33116:SF78">
    <property type="entry name" value="OS12G0587133 PROTEIN"/>
    <property type="match status" value="1"/>
</dbReference>
<feature type="domain" description="Reverse transcriptase zinc-binding" evidence="3">
    <location>
        <begin position="896"/>
        <end position="980"/>
    </location>
</feature>
<protein>
    <submittedName>
        <fullName evidence="4">Putative ribonuclease H protein</fullName>
    </submittedName>
</protein>
<evidence type="ECO:0000313" key="4">
    <source>
        <dbReference type="EMBL" id="RVW76026.1"/>
    </source>
</evidence>
<name>A0A438GUZ1_VITVI</name>
<dbReference type="SUPFAM" id="SSF56219">
    <property type="entry name" value="DNase I-like"/>
    <property type="match status" value="1"/>
</dbReference>
<evidence type="ECO:0000259" key="1">
    <source>
        <dbReference type="Pfam" id="PF00078"/>
    </source>
</evidence>
<dbReference type="InterPro" id="IPR026960">
    <property type="entry name" value="RVT-Znf"/>
</dbReference>
<dbReference type="InterPro" id="IPR036691">
    <property type="entry name" value="Endo/exonu/phosph_ase_sf"/>
</dbReference>
<dbReference type="CDD" id="cd01650">
    <property type="entry name" value="RT_nLTR_like"/>
    <property type="match status" value="1"/>
</dbReference>
<dbReference type="PANTHER" id="PTHR33116">
    <property type="entry name" value="REVERSE TRANSCRIPTASE ZINC-BINDING DOMAIN-CONTAINING PROTEIN-RELATED-RELATED"/>
    <property type="match status" value="1"/>
</dbReference>